<dbReference type="Proteomes" id="UP001596044">
    <property type="component" value="Unassembled WGS sequence"/>
</dbReference>
<evidence type="ECO:0000313" key="3">
    <source>
        <dbReference type="Proteomes" id="UP001596044"/>
    </source>
</evidence>
<sequence length="49" mass="5490">MDEQKDTVTSYDPESGQSKEVNVVLDHTRNGGMAYSIEDGKKDKSRNTQ</sequence>
<organism evidence="2 3">
    <name type="scientific">Paenibacillus aestuarii</name>
    <dbReference type="NCBI Taxonomy" id="516965"/>
    <lineage>
        <taxon>Bacteria</taxon>
        <taxon>Bacillati</taxon>
        <taxon>Bacillota</taxon>
        <taxon>Bacilli</taxon>
        <taxon>Bacillales</taxon>
        <taxon>Paenibacillaceae</taxon>
        <taxon>Paenibacillus</taxon>
    </lineage>
</organism>
<accession>A0ABW0K6W1</accession>
<feature type="compositionally biased region" description="Polar residues" evidence="1">
    <location>
        <begin position="7"/>
        <end position="20"/>
    </location>
</feature>
<reference evidence="3" key="1">
    <citation type="journal article" date="2019" name="Int. J. Syst. Evol. Microbiol.">
        <title>The Global Catalogue of Microorganisms (GCM) 10K type strain sequencing project: providing services to taxonomists for standard genome sequencing and annotation.</title>
        <authorList>
            <consortium name="The Broad Institute Genomics Platform"/>
            <consortium name="The Broad Institute Genome Sequencing Center for Infectious Disease"/>
            <person name="Wu L."/>
            <person name="Ma J."/>
        </authorList>
    </citation>
    <scope>NUCLEOTIDE SEQUENCE [LARGE SCALE GENOMIC DNA]</scope>
    <source>
        <strain evidence="3">KACC 11904</strain>
    </source>
</reference>
<proteinExistence type="predicted"/>
<protein>
    <recommendedName>
        <fullName evidence="4">DUF4025 domain-containing protein</fullName>
    </recommendedName>
</protein>
<comment type="caution">
    <text evidence="2">The sequence shown here is derived from an EMBL/GenBank/DDBJ whole genome shotgun (WGS) entry which is preliminary data.</text>
</comment>
<keyword evidence="3" id="KW-1185">Reference proteome</keyword>
<evidence type="ECO:0000313" key="2">
    <source>
        <dbReference type="EMBL" id="MFC5448522.1"/>
    </source>
</evidence>
<feature type="compositionally biased region" description="Basic and acidic residues" evidence="1">
    <location>
        <begin position="38"/>
        <end position="49"/>
    </location>
</feature>
<dbReference type="RefSeq" id="WP_270878192.1">
    <property type="nucleotide sequence ID" value="NZ_JAQFVF010000018.1"/>
</dbReference>
<gene>
    <name evidence="2" type="ORF">ACFPOG_09625</name>
</gene>
<feature type="region of interest" description="Disordered" evidence="1">
    <location>
        <begin position="1"/>
        <end position="49"/>
    </location>
</feature>
<evidence type="ECO:0000256" key="1">
    <source>
        <dbReference type="SAM" id="MobiDB-lite"/>
    </source>
</evidence>
<dbReference type="EMBL" id="JBHSMJ010000009">
    <property type="protein sequence ID" value="MFC5448522.1"/>
    <property type="molecule type" value="Genomic_DNA"/>
</dbReference>
<name>A0ABW0K6W1_9BACL</name>
<evidence type="ECO:0008006" key="4">
    <source>
        <dbReference type="Google" id="ProtNLM"/>
    </source>
</evidence>